<reference evidence="2 3" key="1">
    <citation type="submission" date="2017-03" db="EMBL/GenBank/DDBJ databases">
        <title>Genome of the blue death feigning beetle - Asbolus verrucosus.</title>
        <authorList>
            <person name="Rider S.D."/>
        </authorList>
    </citation>
    <scope>NUCLEOTIDE SEQUENCE [LARGE SCALE GENOMIC DNA]</scope>
    <source>
        <strain evidence="2">Butters</strain>
        <tissue evidence="2">Head and leg muscle</tissue>
    </source>
</reference>
<evidence type="ECO:0000313" key="2">
    <source>
        <dbReference type="EMBL" id="RZC33108.1"/>
    </source>
</evidence>
<dbReference type="Gene3D" id="3.15.10.30">
    <property type="entry name" value="Haemolymph juvenile hormone binding protein"/>
    <property type="match status" value="1"/>
</dbReference>
<dbReference type="Proteomes" id="UP000292052">
    <property type="component" value="Unassembled WGS sequence"/>
</dbReference>
<feature type="chain" id="PRO_5019731454" evidence="1">
    <location>
        <begin position="17"/>
        <end position="99"/>
    </location>
</feature>
<feature type="signal peptide" evidence="1">
    <location>
        <begin position="1"/>
        <end position="16"/>
    </location>
</feature>
<keyword evidence="1" id="KW-0732">Signal</keyword>
<dbReference type="GO" id="GO:0005615">
    <property type="term" value="C:extracellular space"/>
    <property type="evidence" value="ECO:0007669"/>
    <property type="project" value="TreeGrafter"/>
</dbReference>
<dbReference type="PANTHER" id="PTHR11008">
    <property type="entry name" value="PROTEIN TAKEOUT-LIKE PROTEIN"/>
    <property type="match status" value="1"/>
</dbReference>
<comment type="caution">
    <text evidence="2">The sequence shown here is derived from an EMBL/GenBank/DDBJ whole genome shotgun (WGS) entry which is preliminary data.</text>
</comment>
<feature type="non-terminal residue" evidence="2">
    <location>
        <position position="99"/>
    </location>
</feature>
<dbReference type="OrthoDB" id="7057518at2759"/>
<evidence type="ECO:0000313" key="3">
    <source>
        <dbReference type="Proteomes" id="UP000292052"/>
    </source>
</evidence>
<keyword evidence="3" id="KW-1185">Reference proteome</keyword>
<dbReference type="EMBL" id="QDEB01091904">
    <property type="protein sequence ID" value="RZC33108.1"/>
    <property type="molecule type" value="Genomic_DNA"/>
</dbReference>
<accession>A0A482VL64</accession>
<organism evidence="2 3">
    <name type="scientific">Asbolus verrucosus</name>
    <name type="common">Desert ironclad beetle</name>
    <dbReference type="NCBI Taxonomy" id="1661398"/>
    <lineage>
        <taxon>Eukaryota</taxon>
        <taxon>Metazoa</taxon>
        <taxon>Ecdysozoa</taxon>
        <taxon>Arthropoda</taxon>
        <taxon>Hexapoda</taxon>
        <taxon>Insecta</taxon>
        <taxon>Pterygota</taxon>
        <taxon>Neoptera</taxon>
        <taxon>Endopterygota</taxon>
        <taxon>Coleoptera</taxon>
        <taxon>Polyphaga</taxon>
        <taxon>Cucujiformia</taxon>
        <taxon>Tenebrionidae</taxon>
        <taxon>Pimeliinae</taxon>
        <taxon>Asbolus</taxon>
    </lineage>
</organism>
<sequence length="99" mass="10461">MHTSTVILSLAAVCLGAKLPPTFKRCKKDSSDADRCLSAAVEDALRRLTAPFDDVGLPSLDPLDVPALTIGAGTGPVGVEQKFKDLKLYGFTKPGSIKF</sequence>
<evidence type="ECO:0000256" key="1">
    <source>
        <dbReference type="SAM" id="SignalP"/>
    </source>
</evidence>
<dbReference type="InterPro" id="IPR038606">
    <property type="entry name" value="To_sf"/>
</dbReference>
<dbReference type="Pfam" id="PF06585">
    <property type="entry name" value="JHBP"/>
    <property type="match status" value="1"/>
</dbReference>
<protein>
    <submittedName>
        <fullName evidence="2">JHBP domain containing protein</fullName>
    </submittedName>
</protein>
<dbReference type="InterPro" id="IPR010562">
    <property type="entry name" value="Haemolymph_juvenile_hormone-bd"/>
</dbReference>
<gene>
    <name evidence="2" type="ORF">BDFB_014348</name>
</gene>
<dbReference type="PANTHER" id="PTHR11008:SF32">
    <property type="entry name" value="CIRCADIAN CLOCK-CONTROLLED PROTEIN DAYWAKE-RELATED"/>
    <property type="match status" value="1"/>
</dbReference>
<name>A0A482VL64_ASBVE</name>
<proteinExistence type="predicted"/>
<dbReference type="AlphaFoldDB" id="A0A482VL64"/>